<organism evidence="2 3">
    <name type="scientific">Zootermopsis nevadensis</name>
    <name type="common">Dampwood termite</name>
    <dbReference type="NCBI Taxonomy" id="136037"/>
    <lineage>
        <taxon>Eukaryota</taxon>
        <taxon>Metazoa</taxon>
        <taxon>Ecdysozoa</taxon>
        <taxon>Arthropoda</taxon>
        <taxon>Hexapoda</taxon>
        <taxon>Insecta</taxon>
        <taxon>Pterygota</taxon>
        <taxon>Neoptera</taxon>
        <taxon>Polyneoptera</taxon>
        <taxon>Dictyoptera</taxon>
        <taxon>Blattodea</taxon>
        <taxon>Blattoidea</taxon>
        <taxon>Termitoidae</taxon>
        <taxon>Termopsidae</taxon>
        <taxon>Zootermopsis</taxon>
    </lineage>
</organism>
<feature type="region of interest" description="Disordered" evidence="1">
    <location>
        <begin position="437"/>
        <end position="483"/>
    </location>
</feature>
<dbReference type="EMBL" id="KK853217">
    <property type="protein sequence ID" value="KDR09763.1"/>
    <property type="molecule type" value="Genomic_DNA"/>
</dbReference>
<dbReference type="GO" id="GO:0010972">
    <property type="term" value="P:negative regulation of G2/M transition of mitotic cell cycle"/>
    <property type="evidence" value="ECO:0007669"/>
    <property type="project" value="TreeGrafter"/>
</dbReference>
<dbReference type="InterPro" id="IPR026187">
    <property type="entry name" value="Aven"/>
</dbReference>
<dbReference type="STRING" id="136037.A0A067QY39"/>
<name>A0A067QY39_ZOONE</name>
<evidence type="ECO:0000313" key="3">
    <source>
        <dbReference type="Proteomes" id="UP000027135"/>
    </source>
</evidence>
<gene>
    <name evidence="2" type="ORF">L798_00603</name>
</gene>
<feature type="region of interest" description="Disordered" evidence="1">
    <location>
        <begin position="285"/>
        <end position="325"/>
    </location>
</feature>
<feature type="compositionally biased region" description="Polar residues" evidence="1">
    <location>
        <begin position="305"/>
        <end position="324"/>
    </location>
</feature>
<dbReference type="eggNOG" id="ENOG502S0YI">
    <property type="taxonomic scope" value="Eukaryota"/>
</dbReference>
<reference evidence="2 3" key="1">
    <citation type="journal article" date="2014" name="Nat. Commun.">
        <title>Molecular traces of alternative social organization in a termite genome.</title>
        <authorList>
            <person name="Terrapon N."/>
            <person name="Li C."/>
            <person name="Robertson H.M."/>
            <person name="Ji L."/>
            <person name="Meng X."/>
            <person name="Booth W."/>
            <person name="Chen Z."/>
            <person name="Childers C.P."/>
            <person name="Glastad K.M."/>
            <person name="Gokhale K."/>
            <person name="Gowin J."/>
            <person name="Gronenberg W."/>
            <person name="Hermansen R.A."/>
            <person name="Hu H."/>
            <person name="Hunt B.G."/>
            <person name="Huylmans A.K."/>
            <person name="Khalil S.M."/>
            <person name="Mitchell R.D."/>
            <person name="Munoz-Torres M.C."/>
            <person name="Mustard J.A."/>
            <person name="Pan H."/>
            <person name="Reese J.T."/>
            <person name="Scharf M.E."/>
            <person name="Sun F."/>
            <person name="Vogel H."/>
            <person name="Xiao J."/>
            <person name="Yang W."/>
            <person name="Yang Z."/>
            <person name="Yang Z."/>
            <person name="Zhou J."/>
            <person name="Zhu J."/>
            <person name="Brent C.S."/>
            <person name="Elsik C.G."/>
            <person name="Goodisman M.A."/>
            <person name="Liberles D.A."/>
            <person name="Roe R.M."/>
            <person name="Vargo E.L."/>
            <person name="Vilcinskas A."/>
            <person name="Wang J."/>
            <person name="Bornberg-Bauer E."/>
            <person name="Korb J."/>
            <person name="Zhang G."/>
            <person name="Liebig J."/>
        </authorList>
    </citation>
    <scope>NUCLEOTIDE SEQUENCE [LARGE SCALE GENOMIC DNA]</scope>
    <source>
        <tissue evidence="2">Whole organism</tissue>
    </source>
</reference>
<dbReference type="InParanoid" id="A0A067QY39"/>
<accession>A0A067QY39</accession>
<keyword evidence="3" id="KW-1185">Reference proteome</keyword>
<dbReference type="PANTHER" id="PTHR16524:SF2">
    <property type="entry name" value="CELL DEATH REGULATOR AVEN"/>
    <property type="match status" value="1"/>
</dbReference>
<protein>
    <recommendedName>
        <fullName evidence="4">Cell death regulator Aven</fullName>
    </recommendedName>
</protein>
<proteinExistence type="predicted"/>
<dbReference type="PANTHER" id="PTHR16524">
    <property type="entry name" value="CELL DEATH REGULATOR AVEN"/>
    <property type="match status" value="1"/>
</dbReference>
<dbReference type="OrthoDB" id="6338233at2759"/>
<evidence type="ECO:0000256" key="1">
    <source>
        <dbReference type="SAM" id="MobiDB-lite"/>
    </source>
</evidence>
<feature type="compositionally biased region" description="Acidic residues" evidence="1">
    <location>
        <begin position="473"/>
        <end position="483"/>
    </location>
</feature>
<feature type="region of interest" description="Disordered" evidence="1">
    <location>
        <begin position="1"/>
        <end position="75"/>
    </location>
</feature>
<evidence type="ECO:0008006" key="4">
    <source>
        <dbReference type="Google" id="ProtNLM"/>
    </source>
</evidence>
<dbReference type="OMA" id="NWDRYEP"/>
<sequence length="483" mass="53804">MDRKKKDGNQKQAGCSVPSDDGSGPKAQRQQRSRAPQEQRMKGSSNNADRSVKDKISDPTLPSSQPDSKSGADLPDTAELFANLKRETDDINALKVKKTHHRQIFSNWARYEEPLPGPDHEAELQGADFEALLKAPISGHFQFKHERAWDSNITPLSGELFSLDVDLLALGLETIPLYQKLDLPSSLFLADKLEDMDYYAKQCAAEYETMKNRLSRKHNKNDSDAIVRLLKEGSPVPAEKDMSDKETFHALGFDIAQSEVQSDPLETEAVNNDTNSKSDVKEVLGADSEPDINQVIPPQKIGSGKITSSKDQPSVTDSEMQRGSISVEETDIEPKVLRKVIPPTVTSRTEIEQPSEIEKSEITKQTVQQTHSELNLTEHVEEPIVPLGQRSSRCKARSQVQAAEVQKIDSRKSQQMNDLDFVLSLKNPLKEAHISSLKPSQVKVSNIEEDDDSTGPNSSQLLLMTPQKKTQDLEDWLDSMLDD</sequence>
<dbReference type="Proteomes" id="UP000027135">
    <property type="component" value="Unassembled WGS sequence"/>
</dbReference>
<evidence type="ECO:0000313" key="2">
    <source>
        <dbReference type="EMBL" id="KDR09763.1"/>
    </source>
</evidence>
<dbReference type="AlphaFoldDB" id="A0A067QY39"/>